<evidence type="ECO:0000259" key="6">
    <source>
        <dbReference type="Pfam" id="PF04542"/>
    </source>
</evidence>
<accession>A0A7W8E6L6</accession>
<dbReference type="NCBIfam" id="TIGR02937">
    <property type="entry name" value="sigma70-ECF"/>
    <property type="match status" value="1"/>
</dbReference>
<dbReference type="InterPro" id="IPR014284">
    <property type="entry name" value="RNA_pol_sigma-70_dom"/>
</dbReference>
<dbReference type="GO" id="GO:0016987">
    <property type="term" value="F:sigma factor activity"/>
    <property type="evidence" value="ECO:0007669"/>
    <property type="project" value="UniProtKB-KW"/>
</dbReference>
<dbReference type="InterPro" id="IPR013249">
    <property type="entry name" value="RNA_pol_sigma70_r4_t2"/>
</dbReference>
<dbReference type="InterPro" id="IPR013324">
    <property type="entry name" value="RNA_pol_sigma_r3/r4-like"/>
</dbReference>
<dbReference type="Pfam" id="PF04542">
    <property type="entry name" value="Sigma70_r2"/>
    <property type="match status" value="1"/>
</dbReference>
<dbReference type="InterPro" id="IPR036388">
    <property type="entry name" value="WH-like_DNA-bd_sf"/>
</dbReference>
<comment type="caution">
    <text evidence="8">The sequence shown here is derived from an EMBL/GenBank/DDBJ whole genome shotgun (WGS) entry which is preliminary data.</text>
</comment>
<feature type="domain" description="RNA polymerase sigma-70 region 2" evidence="6">
    <location>
        <begin position="21"/>
        <end position="87"/>
    </location>
</feature>
<keyword evidence="4" id="KW-0238">DNA-binding</keyword>
<evidence type="ECO:0000256" key="5">
    <source>
        <dbReference type="ARBA" id="ARBA00023163"/>
    </source>
</evidence>
<evidence type="ECO:0000256" key="4">
    <source>
        <dbReference type="ARBA" id="ARBA00023125"/>
    </source>
</evidence>
<dbReference type="PANTHER" id="PTHR43133">
    <property type="entry name" value="RNA POLYMERASE ECF-TYPE SIGMA FACTO"/>
    <property type="match status" value="1"/>
</dbReference>
<keyword evidence="9" id="KW-1185">Reference proteome</keyword>
<sequence>MNEQEQWTRIVAGDAQAFTAFYQATAPRLLAFLQRMVGSREAAEDVAQETYAGIWRHPGGYRRECGTVRGYLFGAGRKRAQEWWRMRGPVMEEVVETAAEAGVESQAILLDTLDCLPTEQRTLLWLREIEGLSYDELAEALDIPLGTVRSRLFTAREALRRIWFDGRKGEHNEM</sequence>
<dbReference type="InterPro" id="IPR013325">
    <property type="entry name" value="RNA_pol_sigma_r2"/>
</dbReference>
<dbReference type="AlphaFoldDB" id="A0A7W8E6L6"/>
<evidence type="ECO:0000256" key="1">
    <source>
        <dbReference type="ARBA" id="ARBA00010641"/>
    </source>
</evidence>
<dbReference type="SUPFAM" id="SSF88946">
    <property type="entry name" value="Sigma2 domain of RNA polymerase sigma factors"/>
    <property type="match status" value="1"/>
</dbReference>
<evidence type="ECO:0000259" key="7">
    <source>
        <dbReference type="Pfam" id="PF08281"/>
    </source>
</evidence>
<evidence type="ECO:0000313" key="9">
    <source>
        <dbReference type="Proteomes" id="UP000540989"/>
    </source>
</evidence>
<dbReference type="GO" id="GO:0006352">
    <property type="term" value="P:DNA-templated transcription initiation"/>
    <property type="evidence" value="ECO:0007669"/>
    <property type="project" value="InterPro"/>
</dbReference>
<evidence type="ECO:0000313" key="8">
    <source>
        <dbReference type="EMBL" id="MBB5061338.1"/>
    </source>
</evidence>
<protein>
    <submittedName>
        <fullName evidence="8">RNA polymerase sigma-70 factor (ECF subfamily)</fullName>
    </submittedName>
</protein>
<evidence type="ECO:0000256" key="3">
    <source>
        <dbReference type="ARBA" id="ARBA00023082"/>
    </source>
</evidence>
<keyword evidence="3" id="KW-0731">Sigma factor</keyword>
<feature type="domain" description="RNA polymerase sigma factor 70 region 4 type 2" evidence="7">
    <location>
        <begin position="108"/>
        <end position="159"/>
    </location>
</feature>
<dbReference type="InterPro" id="IPR039425">
    <property type="entry name" value="RNA_pol_sigma-70-like"/>
</dbReference>
<proteinExistence type="inferred from homology"/>
<dbReference type="EMBL" id="JACHIP010000037">
    <property type="protein sequence ID" value="MBB5061338.1"/>
    <property type="molecule type" value="Genomic_DNA"/>
</dbReference>
<evidence type="ECO:0000256" key="2">
    <source>
        <dbReference type="ARBA" id="ARBA00023015"/>
    </source>
</evidence>
<dbReference type="GO" id="GO:0003677">
    <property type="term" value="F:DNA binding"/>
    <property type="evidence" value="ECO:0007669"/>
    <property type="project" value="UniProtKB-KW"/>
</dbReference>
<comment type="similarity">
    <text evidence="1">Belongs to the sigma-70 factor family. ECF subfamily.</text>
</comment>
<gene>
    <name evidence="8" type="ORF">HDF16_006074</name>
</gene>
<organism evidence="8 9">
    <name type="scientific">Granulicella aggregans</name>
    <dbReference type="NCBI Taxonomy" id="474949"/>
    <lineage>
        <taxon>Bacteria</taxon>
        <taxon>Pseudomonadati</taxon>
        <taxon>Acidobacteriota</taxon>
        <taxon>Terriglobia</taxon>
        <taxon>Terriglobales</taxon>
        <taxon>Acidobacteriaceae</taxon>
        <taxon>Granulicella</taxon>
    </lineage>
</organism>
<dbReference type="RefSeq" id="WP_184224181.1">
    <property type="nucleotide sequence ID" value="NZ_JACHIP010000037.1"/>
</dbReference>
<dbReference type="Gene3D" id="1.10.1740.10">
    <property type="match status" value="1"/>
</dbReference>
<keyword evidence="5" id="KW-0804">Transcription</keyword>
<dbReference type="Pfam" id="PF08281">
    <property type="entry name" value="Sigma70_r4_2"/>
    <property type="match status" value="1"/>
</dbReference>
<dbReference type="CDD" id="cd06171">
    <property type="entry name" value="Sigma70_r4"/>
    <property type="match status" value="1"/>
</dbReference>
<dbReference type="Proteomes" id="UP000540989">
    <property type="component" value="Unassembled WGS sequence"/>
</dbReference>
<dbReference type="SUPFAM" id="SSF88659">
    <property type="entry name" value="Sigma3 and sigma4 domains of RNA polymerase sigma factors"/>
    <property type="match status" value="1"/>
</dbReference>
<dbReference type="Gene3D" id="1.10.10.10">
    <property type="entry name" value="Winged helix-like DNA-binding domain superfamily/Winged helix DNA-binding domain"/>
    <property type="match status" value="1"/>
</dbReference>
<dbReference type="InterPro" id="IPR007627">
    <property type="entry name" value="RNA_pol_sigma70_r2"/>
</dbReference>
<keyword evidence="2" id="KW-0805">Transcription regulation</keyword>
<dbReference type="PANTHER" id="PTHR43133:SF8">
    <property type="entry name" value="RNA POLYMERASE SIGMA FACTOR HI_1459-RELATED"/>
    <property type="match status" value="1"/>
</dbReference>
<reference evidence="8 9" key="1">
    <citation type="submission" date="2020-08" db="EMBL/GenBank/DDBJ databases">
        <title>Genomic Encyclopedia of Type Strains, Phase IV (KMG-V): Genome sequencing to study the core and pangenomes of soil and plant-associated prokaryotes.</title>
        <authorList>
            <person name="Whitman W."/>
        </authorList>
    </citation>
    <scope>NUCLEOTIDE SEQUENCE [LARGE SCALE GENOMIC DNA]</scope>
    <source>
        <strain evidence="8 9">M8UP14</strain>
    </source>
</reference>
<name>A0A7W8E6L6_9BACT</name>